<dbReference type="AlphaFoldDB" id="A0A497UKB2"/>
<feature type="transmembrane region" description="Helical" evidence="1">
    <location>
        <begin position="61"/>
        <end position="82"/>
    </location>
</feature>
<gene>
    <name evidence="2" type="ORF">B0G92_2274</name>
    <name evidence="3" type="ORF">CLV50_1776</name>
</gene>
<dbReference type="Proteomes" id="UP000275027">
    <property type="component" value="Unassembled WGS sequence"/>
</dbReference>
<accession>A0A497UKB2</accession>
<sequence>MFANIQKKLLLTHPLLWNSKIALFSVLTLIFHLIFFLMGYSKGEIDFKDSNNFYDYGIDNTIIVFVSVLISILMSIIWVVYYSRNNAFKSFYPKGKFSLYREWLLILLFCILNSSYAASFFYAQDLKARNYFSEEEVSRRLEIISLSSLFVEGPYRESNFITEYKDGKYLQVERDSFQYGSRNYSLKSLVNKRIQGFTYFNDEKDSLMELKGKRWLIENKKDSIQLLFREFFKISKEHGLSSNITPEKWFELIYDYPEFTEYINVGKTSKEYSQNYSYYEGVNVDYDYAIEPEGVTHDTLSKTIKVVGGQEYIYSKYYVPFDALTKSYGKISRAYENPVVNLEFIMSLIYLAIGLSLCVFSFKITSGRNWLIAFVTLGLFGIISGIISVIIRYSMTFPIIYILLFLGLLFYFVIILKAKESKGITGITINQTLWLMPAIIPTAYAVLIDILKRTSGYYESYSYGADGMKREQFPRIEWLEEHYVYMFILNIVFIFLFMLLFSIYIKKWKGIAEA</sequence>
<protein>
    <submittedName>
        <fullName evidence="3">Uncharacterized protein</fullName>
    </submittedName>
</protein>
<keyword evidence="4" id="KW-1185">Reference proteome</keyword>
<evidence type="ECO:0000313" key="4">
    <source>
        <dbReference type="Proteomes" id="UP000233767"/>
    </source>
</evidence>
<reference evidence="2 4" key="1">
    <citation type="submission" date="2017-12" db="EMBL/GenBank/DDBJ databases">
        <title>Genomic Encyclopedia of Type Strains, Phase III (KMG-III): the genomes of soil and plant-associated and newly described type strains.</title>
        <authorList>
            <person name="Whitman W."/>
        </authorList>
    </citation>
    <scope>NUCLEOTIDE SEQUENCE [LARGE SCALE GENOMIC DNA]</scope>
    <source>
        <strain evidence="2 4">IP-10</strain>
    </source>
</reference>
<evidence type="ECO:0000313" key="2">
    <source>
        <dbReference type="EMBL" id="PKW20994.1"/>
    </source>
</evidence>
<keyword evidence="1" id="KW-0812">Transmembrane</keyword>
<feature type="transmembrane region" description="Helical" evidence="1">
    <location>
        <begin position="344"/>
        <end position="362"/>
    </location>
</feature>
<keyword evidence="1" id="KW-1133">Transmembrane helix</keyword>
<comment type="caution">
    <text evidence="3">The sequence shown here is derived from an EMBL/GenBank/DDBJ whole genome shotgun (WGS) entry which is preliminary data.</text>
</comment>
<feature type="transmembrane region" description="Helical" evidence="1">
    <location>
        <begin position="369"/>
        <end position="391"/>
    </location>
</feature>
<evidence type="ECO:0000313" key="5">
    <source>
        <dbReference type="Proteomes" id="UP000275027"/>
    </source>
</evidence>
<dbReference type="EMBL" id="RCCB01000011">
    <property type="protein sequence ID" value="RLJ30367.1"/>
    <property type="molecule type" value="Genomic_DNA"/>
</dbReference>
<dbReference type="RefSeq" id="WP_101472259.1">
    <property type="nucleotide sequence ID" value="NZ_PJND01000008.1"/>
</dbReference>
<dbReference type="Proteomes" id="UP000233767">
    <property type="component" value="Unassembled WGS sequence"/>
</dbReference>
<organism evidence="3 5">
    <name type="scientific">Flavobacterium lindanitolerans</name>
    <dbReference type="NCBI Taxonomy" id="428988"/>
    <lineage>
        <taxon>Bacteria</taxon>
        <taxon>Pseudomonadati</taxon>
        <taxon>Bacteroidota</taxon>
        <taxon>Flavobacteriia</taxon>
        <taxon>Flavobacteriales</taxon>
        <taxon>Flavobacteriaceae</taxon>
        <taxon>Flavobacterium</taxon>
    </lineage>
</organism>
<feature type="transmembrane region" description="Helical" evidence="1">
    <location>
        <begin position="103"/>
        <end position="123"/>
    </location>
</feature>
<reference evidence="3 5" key="2">
    <citation type="submission" date="2018-10" db="EMBL/GenBank/DDBJ databases">
        <title>Genomic Encyclopedia of Archaeal and Bacterial Type Strains, Phase II (KMG-II): from individual species to whole genera.</title>
        <authorList>
            <person name="Goeker M."/>
        </authorList>
    </citation>
    <scope>NUCLEOTIDE SEQUENCE [LARGE SCALE GENOMIC DNA]</scope>
    <source>
        <strain evidence="3 5">DSM 21886</strain>
    </source>
</reference>
<name>A0A497UKB2_9FLAO</name>
<proteinExistence type="predicted"/>
<feature type="transmembrane region" description="Helical" evidence="1">
    <location>
        <begin position="483"/>
        <end position="505"/>
    </location>
</feature>
<feature type="transmembrane region" description="Helical" evidence="1">
    <location>
        <begin position="21"/>
        <end position="41"/>
    </location>
</feature>
<dbReference type="EMBL" id="PJND01000008">
    <property type="protein sequence ID" value="PKW20994.1"/>
    <property type="molecule type" value="Genomic_DNA"/>
</dbReference>
<keyword evidence="1" id="KW-0472">Membrane</keyword>
<feature type="transmembrane region" description="Helical" evidence="1">
    <location>
        <begin position="428"/>
        <end position="448"/>
    </location>
</feature>
<feature type="transmembrane region" description="Helical" evidence="1">
    <location>
        <begin position="397"/>
        <end position="416"/>
    </location>
</feature>
<evidence type="ECO:0000256" key="1">
    <source>
        <dbReference type="SAM" id="Phobius"/>
    </source>
</evidence>
<evidence type="ECO:0000313" key="3">
    <source>
        <dbReference type="EMBL" id="RLJ30367.1"/>
    </source>
</evidence>